<name>A0A1X7KKX0_9BACL</name>
<feature type="transmembrane region" description="Helical" evidence="6">
    <location>
        <begin position="743"/>
        <end position="768"/>
    </location>
</feature>
<organism evidence="8 9">
    <name type="scientific">Paenibacillus aquistagni</name>
    <dbReference type="NCBI Taxonomy" id="1852522"/>
    <lineage>
        <taxon>Bacteria</taxon>
        <taxon>Bacillati</taxon>
        <taxon>Bacillota</taxon>
        <taxon>Bacilli</taxon>
        <taxon>Bacillales</taxon>
        <taxon>Paenibacillaceae</taxon>
        <taxon>Paenibacillus</taxon>
    </lineage>
</organism>
<feature type="transmembrane region" description="Helical" evidence="6">
    <location>
        <begin position="348"/>
        <end position="368"/>
    </location>
</feature>
<comment type="subcellular location">
    <subcellularLocation>
        <location evidence="1">Cell membrane</location>
        <topology evidence="1">Multi-pass membrane protein</topology>
    </subcellularLocation>
</comment>
<dbReference type="InterPro" id="IPR038766">
    <property type="entry name" value="Membrane_comp_ABC_pdt"/>
</dbReference>
<dbReference type="InterPro" id="IPR003838">
    <property type="entry name" value="ABC3_permease_C"/>
</dbReference>
<feature type="transmembrane region" description="Helical" evidence="6">
    <location>
        <begin position="649"/>
        <end position="669"/>
    </location>
</feature>
<sequence length="779" mass="84871">MKRHEQGCLMYNRIIRNDISKSKLITLTTMIFIAAAAMLVSLAAILIVNLSGAIDTLMKRAETPHFLQMHTGEIDTSRLTEFAQKNSSVDKFQVLEFLNIDGAQIKLGDSSLADNVQDNGFSVQSEKFDFLLDLDGSIISVSDGELYVPVHYMNDAKLGDKAVISGKELTIAGFLRDSQMNSMLSSSKRFLVSANDYAEMKSLGNTEYLIEFRLKDLSALGAFEAAYTAAGLEANGPTITFPLFKMLNAISDGMMIGVILLVSVLVVAIAFLCIRFTLLAKIEDDYREIGVMKAIGLRVSDIKKMYIAKYAVIAAAGSITGFALSFLFKGMLLENIRLYMGESDHSSFASLFGMLGVLLIFIAIIAYVSGVLRRFSKISAAEALRFGVSPEKTAGATYLRLSENRLLNTNVFLGIKDVLARKKLYATMLLVLILSSFIMIVPQNLYNTISSKSFIEYMGIGSYDMRIDLQQTDRMPEKAAEIIQRMKSDSSISKYAVLTTKTFRVKAENGIQKSIKVELGDHSVFPIAYSHGRAPAAENEIALSTLNADELGKTTGEHLTLIIDGEEKVFSVSGIYSDITNGGKTAKAVFNDNSANMLWFVICAELANKALVDEKTAEYADRFTFAKVSDIEQFIAQTFGSTIDAVKKASSAAIAVALIISVLVSVLFMKMLVAKDRYSIAVLKALGFRNGDIHAQYMARSIFVLIIGIVLGTLLANTLGEKLAGTVISSFGASTFQFAVNPLAAYVFSPLMLIGSVLIATIIGTSGAGQVKISEHMKE</sequence>
<evidence type="ECO:0000256" key="4">
    <source>
        <dbReference type="ARBA" id="ARBA00022989"/>
    </source>
</evidence>
<evidence type="ECO:0000256" key="6">
    <source>
        <dbReference type="SAM" id="Phobius"/>
    </source>
</evidence>
<keyword evidence="3 6" id="KW-0812">Transmembrane</keyword>
<evidence type="ECO:0000313" key="8">
    <source>
        <dbReference type="EMBL" id="SMG41677.1"/>
    </source>
</evidence>
<evidence type="ECO:0000256" key="1">
    <source>
        <dbReference type="ARBA" id="ARBA00004651"/>
    </source>
</evidence>
<evidence type="ECO:0000256" key="5">
    <source>
        <dbReference type="ARBA" id="ARBA00023136"/>
    </source>
</evidence>
<dbReference type="EMBL" id="FXAZ01000003">
    <property type="protein sequence ID" value="SMG41677.1"/>
    <property type="molecule type" value="Genomic_DNA"/>
</dbReference>
<dbReference type="STRING" id="1852522.SAMN06295960_2421"/>
<dbReference type="Pfam" id="PF02687">
    <property type="entry name" value="FtsX"/>
    <property type="match status" value="2"/>
</dbReference>
<feature type="transmembrane region" description="Helical" evidence="6">
    <location>
        <begin position="254"/>
        <end position="278"/>
    </location>
</feature>
<feature type="domain" description="ABC3 transporter permease C-terminal" evidence="7">
    <location>
        <begin position="653"/>
        <end position="765"/>
    </location>
</feature>
<dbReference type="AlphaFoldDB" id="A0A1X7KKX0"/>
<feature type="transmembrane region" description="Helical" evidence="6">
    <location>
        <begin position="24"/>
        <end position="48"/>
    </location>
</feature>
<gene>
    <name evidence="8" type="ORF">SAMN06295960_2421</name>
</gene>
<dbReference type="PANTHER" id="PTHR30287">
    <property type="entry name" value="MEMBRANE COMPONENT OF PREDICTED ABC SUPERFAMILY METABOLITE UPTAKE TRANSPORTER"/>
    <property type="match status" value="1"/>
</dbReference>
<reference evidence="8 9" key="1">
    <citation type="submission" date="2017-04" db="EMBL/GenBank/DDBJ databases">
        <authorList>
            <person name="Afonso C.L."/>
            <person name="Miller P.J."/>
            <person name="Scott M.A."/>
            <person name="Spackman E."/>
            <person name="Goraichik I."/>
            <person name="Dimitrov K.M."/>
            <person name="Suarez D.L."/>
            <person name="Swayne D.E."/>
        </authorList>
    </citation>
    <scope>NUCLEOTIDE SEQUENCE [LARGE SCALE GENOMIC DNA]</scope>
    <source>
        <strain evidence="8 9">11</strain>
    </source>
</reference>
<dbReference type="PANTHER" id="PTHR30287:SF2">
    <property type="entry name" value="BLL1001 PROTEIN"/>
    <property type="match status" value="1"/>
</dbReference>
<evidence type="ECO:0000256" key="3">
    <source>
        <dbReference type="ARBA" id="ARBA00022692"/>
    </source>
</evidence>
<feature type="transmembrane region" description="Helical" evidence="6">
    <location>
        <begin position="424"/>
        <end position="442"/>
    </location>
</feature>
<evidence type="ECO:0000256" key="2">
    <source>
        <dbReference type="ARBA" id="ARBA00022475"/>
    </source>
</evidence>
<keyword evidence="5 6" id="KW-0472">Membrane</keyword>
<keyword evidence="9" id="KW-1185">Reference proteome</keyword>
<dbReference type="Proteomes" id="UP000193834">
    <property type="component" value="Unassembled WGS sequence"/>
</dbReference>
<feature type="domain" description="ABC3 transporter permease C-terminal" evidence="7">
    <location>
        <begin position="261"/>
        <end position="368"/>
    </location>
</feature>
<feature type="transmembrane region" description="Helical" evidence="6">
    <location>
        <begin position="307"/>
        <end position="328"/>
    </location>
</feature>
<evidence type="ECO:0000313" key="9">
    <source>
        <dbReference type="Proteomes" id="UP000193834"/>
    </source>
</evidence>
<keyword evidence="2" id="KW-1003">Cell membrane</keyword>
<feature type="transmembrane region" description="Helical" evidence="6">
    <location>
        <begin position="697"/>
        <end position="716"/>
    </location>
</feature>
<keyword evidence="4 6" id="KW-1133">Transmembrane helix</keyword>
<proteinExistence type="predicted"/>
<accession>A0A1X7KKX0</accession>
<evidence type="ECO:0000259" key="7">
    <source>
        <dbReference type="Pfam" id="PF02687"/>
    </source>
</evidence>
<dbReference type="GO" id="GO:0005886">
    <property type="term" value="C:plasma membrane"/>
    <property type="evidence" value="ECO:0007669"/>
    <property type="project" value="UniProtKB-SubCell"/>
</dbReference>
<protein>
    <submittedName>
        <fullName evidence="8">Putative ABC transport system permease protein</fullName>
    </submittedName>
</protein>